<evidence type="ECO:0000313" key="1">
    <source>
        <dbReference type="EMBL" id="MBD3109967.1"/>
    </source>
</evidence>
<dbReference type="RefSeq" id="WP_190999521.1">
    <property type="nucleotide sequence ID" value="NZ_JACXSI010000050.1"/>
</dbReference>
<dbReference type="SUPFAM" id="SSF100985">
    <property type="entry name" value="Sporulation inhibitor Sda"/>
    <property type="match status" value="1"/>
</dbReference>
<proteinExistence type="predicted"/>
<dbReference type="AlphaFoldDB" id="A0A927CYB6"/>
<sequence length="45" mass="5315">MNKLSDDLLIESYHKAKSLNLSREFIRLIEVELQRRSLSKKILVS</sequence>
<dbReference type="InterPro" id="IPR015064">
    <property type="entry name" value="Sda"/>
</dbReference>
<name>A0A927CYB6_9BACI</name>
<dbReference type="InterPro" id="IPR036916">
    <property type="entry name" value="Sda_sf"/>
</dbReference>
<dbReference type="Pfam" id="PF08970">
    <property type="entry name" value="Sda"/>
    <property type="match status" value="1"/>
</dbReference>
<organism evidence="1 2">
    <name type="scientific">Peribacillus faecalis</name>
    <dbReference type="NCBI Taxonomy" id="2772559"/>
    <lineage>
        <taxon>Bacteria</taxon>
        <taxon>Bacillati</taxon>
        <taxon>Bacillota</taxon>
        <taxon>Bacilli</taxon>
        <taxon>Bacillales</taxon>
        <taxon>Bacillaceae</taxon>
        <taxon>Peribacillus</taxon>
    </lineage>
</organism>
<reference evidence="1" key="1">
    <citation type="submission" date="2020-09" db="EMBL/GenBank/DDBJ databases">
        <title>Bacillus faecalis sp. nov., a moderately halophilic bacterium isolated from cow faeces.</title>
        <authorList>
            <person name="Jiang L."/>
            <person name="Lee J."/>
        </authorList>
    </citation>
    <scope>NUCLEOTIDE SEQUENCE</scope>
    <source>
        <strain evidence="1">AGMB 02131</strain>
    </source>
</reference>
<dbReference type="EMBL" id="JACXSI010000050">
    <property type="protein sequence ID" value="MBD3109967.1"/>
    <property type="molecule type" value="Genomic_DNA"/>
</dbReference>
<keyword evidence="2" id="KW-1185">Reference proteome</keyword>
<comment type="caution">
    <text evidence="1">The sequence shown here is derived from an EMBL/GenBank/DDBJ whole genome shotgun (WGS) entry which is preliminary data.</text>
</comment>
<dbReference type="Gene3D" id="1.10.287.1100">
    <property type="entry name" value="Sporulation inhibitor A"/>
    <property type="match status" value="1"/>
</dbReference>
<gene>
    <name evidence="1" type="primary">sda</name>
    <name evidence="1" type="ORF">IEO70_16630</name>
</gene>
<dbReference type="Proteomes" id="UP000602076">
    <property type="component" value="Unassembled WGS sequence"/>
</dbReference>
<protein>
    <submittedName>
        <fullName evidence="1">Sporulation histidine kinase inhibitor Sda</fullName>
    </submittedName>
</protein>
<accession>A0A927CYB6</accession>
<evidence type="ECO:0000313" key="2">
    <source>
        <dbReference type="Proteomes" id="UP000602076"/>
    </source>
</evidence>